<dbReference type="AlphaFoldDB" id="A0A4U0XKI0"/>
<organism evidence="2 3">
    <name type="scientific">Cryomyces minteri</name>
    <dbReference type="NCBI Taxonomy" id="331657"/>
    <lineage>
        <taxon>Eukaryota</taxon>
        <taxon>Fungi</taxon>
        <taxon>Dikarya</taxon>
        <taxon>Ascomycota</taxon>
        <taxon>Pezizomycotina</taxon>
        <taxon>Dothideomycetes</taxon>
        <taxon>Dothideomycetes incertae sedis</taxon>
        <taxon>Cryomyces</taxon>
    </lineage>
</organism>
<keyword evidence="3" id="KW-1185">Reference proteome</keyword>
<dbReference type="OrthoDB" id="21214at2759"/>
<gene>
    <name evidence="2" type="ORF">B0A49_01611</name>
</gene>
<dbReference type="EMBL" id="NAJN01000303">
    <property type="protein sequence ID" value="TKA75265.1"/>
    <property type="molecule type" value="Genomic_DNA"/>
</dbReference>
<reference evidence="2 3" key="1">
    <citation type="submission" date="2017-03" db="EMBL/GenBank/DDBJ databases">
        <title>Genomes of endolithic fungi from Antarctica.</title>
        <authorList>
            <person name="Coleine C."/>
            <person name="Masonjones S."/>
            <person name="Stajich J.E."/>
        </authorList>
    </citation>
    <scope>NUCLEOTIDE SEQUENCE [LARGE SCALE GENOMIC DNA]</scope>
    <source>
        <strain evidence="2 3">CCFEE 5187</strain>
    </source>
</reference>
<dbReference type="PANTHER" id="PTHR39472">
    <property type="entry name" value="EXPRESSED PROTEIN"/>
    <property type="match status" value="1"/>
</dbReference>
<dbReference type="PANTHER" id="PTHR39472:SF1">
    <property type="entry name" value="EXPRESSED PROTEIN"/>
    <property type="match status" value="1"/>
</dbReference>
<accession>A0A4U0XKI0</accession>
<feature type="compositionally biased region" description="Polar residues" evidence="1">
    <location>
        <begin position="1"/>
        <end position="32"/>
    </location>
</feature>
<proteinExistence type="predicted"/>
<name>A0A4U0XKI0_9PEZI</name>
<dbReference type="Proteomes" id="UP000308768">
    <property type="component" value="Unassembled WGS sequence"/>
</dbReference>
<comment type="caution">
    <text evidence="2">The sequence shown here is derived from an EMBL/GenBank/DDBJ whole genome shotgun (WGS) entry which is preliminary data.</text>
</comment>
<protein>
    <submittedName>
        <fullName evidence="2">Uncharacterized protein</fullName>
    </submittedName>
</protein>
<evidence type="ECO:0000313" key="3">
    <source>
        <dbReference type="Proteomes" id="UP000308768"/>
    </source>
</evidence>
<evidence type="ECO:0000313" key="2">
    <source>
        <dbReference type="EMBL" id="TKA75265.1"/>
    </source>
</evidence>
<feature type="region of interest" description="Disordered" evidence="1">
    <location>
        <begin position="1"/>
        <end position="39"/>
    </location>
</feature>
<sequence length="254" mass="28366">MNNYLPSFENGSNTGIRQAPTPNMSQHTNGTNAGAVGSTPFQNPGHTQDMITLLEHVSRLQEQLAANRRETDLIMAGVHQMHEARAGGTSPTTAAQVDGEVTSSNGTAHAAEILNLQHQLQNSESQVNQLLTLLNSMTTLLSDYENTFMQITNHLRNYSHQNQTATIALHAHYDSLLAAERQQNLNLRLEQQQWQAGLKNVAEWARKALDERIAFECEQGWRGQVASLKNENKVLRKLAGWEEVEDSDEEEEEK</sequence>
<evidence type="ECO:0000256" key="1">
    <source>
        <dbReference type="SAM" id="MobiDB-lite"/>
    </source>
</evidence>